<feature type="domain" description="Non-reducing end beta-L-arabinofuranosidase-like GH127 catalytic" evidence="1">
    <location>
        <begin position="195"/>
        <end position="577"/>
    </location>
</feature>
<evidence type="ECO:0000259" key="2">
    <source>
        <dbReference type="Pfam" id="PF20578"/>
    </source>
</evidence>
<dbReference type="RefSeq" id="WP_128632859.1">
    <property type="nucleotide sequence ID" value="NZ_RRCN01000001.1"/>
</dbReference>
<feature type="domain" description="Atrophied bacterial Ig" evidence="2">
    <location>
        <begin position="11"/>
        <end position="93"/>
    </location>
</feature>
<comment type="caution">
    <text evidence="4">The sequence shown here is derived from an EMBL/GenBank/DDBJ whole genome shotgun (WGS) entry which is preliminary data.</text>
</comment>
<gene>
    <name evidence="4" type="ORF">EHV15_20655</name>
</gene>
<dbReference type="GO" id="GO:0005975">
    <property type="term" value="P:carbohydrate metabolic process"/>
    <property type="evidence" value="ECO:0007669"/>
    <property type="project" value="InterPro"/>
</dbReference>
<dbReference type="Pfam" id="PF07944">
    <property type="entry name" value="Beta-AFase-like_GH127_cat"/>
    <property type="match status" value="1"/>
</dbReference>
<evidence type="ECO:0000259" key="1">
    <source>
        <dbReference type="Pfam" id="PF07944"/>
    </source>
</evidence>
<sequence>MSSKRSDLEIVQEDMEALHLGNLKTVEFDIHLPHEGKNGSQITWASKDDRWIDGSGKVRQPEYGKGDRVVPVTATFQYGEASLQKVFEVTILEEKNKIQVNKIFPIVIKQEPNQEFYLPSAVSIQTVSGDVLAHSVTWHGGEKRVFSENGEYNAAGHLTDTLYEVEAVILIENGNKIAKLSHTKLQLDPIPVRNVRLQGPSLPKTAQDRRLQFLLTVNDDQMLYNFRKAAGLDTLNAPAMIGWDADDSLLKGHTTGHYLSALALCYAATGNERIHQKLAYMIAELNKVQLAFEADEHYHYGFLSAYSEEQFDLLEKYTRYPAIWAPYYTLHKILAGLLDSYHLAGIEPALTIADKVGDWIYNRLSALPHEQLKKMWGMYIAGEFGGINESLAELYTYTHKEHHIAAAKLFDNDRLFFPMEQQVDALGALHANQHIPQVVGAFKIFEATGEQKYYDIAKFFWESVVNAHIYSIGGTGEGEMFKQPHKIGAHLTEHTAETCASYNMLKLTKQLYGVEKDVKYMDYYERTMLGHILSSTDHEALGASTYFMPTSPGGQKGFDEENSCCHGTGLENHFKYAEAIYFEDAESLYINLFVSSELKDEEKGIQVVQSVPEVFDGDIELCIESLARANLKIRKPYWHDGEVKVFVNRAEVKASEESGYMVLSQKWSKGDKVTVKFEPRLRLEYTPDQSDIASLAFGPYILAAVSDQKDYFALPVSEGNLAIKFERVAGSNRFIYKDQQLEFAPLAELNHEHYHLYIKTI</sequence>
<evidence type="ECO:0000313" key="4">
    <source>
        <dbReference type="EMBL" id="RRJ65059.1"/>
    </source>
</evidence>
<evidence type="ECO:0000259" key="3">
    <source>
        <dbReference type="Pfam" id="PF20736"/>
    </source>
</evidence>
<dbReference type="Pfam" id="PF20578">
    <property type="entry name" value="aBig_2"/>
    <property type="match status" value="1"/>
</dbReference>
<dbReference type="AlphaFoldDB" id="A0A3P3U675"/>
<name>A0A3P3U675_9BACL</name>
<dbReference type="InterPro" id="IPR008928">
    <property type="entry name" value="6-hairpin_glycosidase_sf"/>
</dbReference>
<reference evidence="4 5" key="1">
    <citation type="submission" date="2018-11" db="EMBL/GenBank/DDBJ databases">
        <title>Genome sequencing of Paenibacillus sp. KCOM 3021 (= ChDC PVNT-B20).</title>
        <authorList>
            <person name="Kook J.-K."/>
            <person name="Park S.-N."/>
            <person name="Lim Y.K."/>
        </authorList>
    </citation>
    <scope>NUCLEOTIDE SEQUENCE [LARGE SCALE GENOMIC DNA]</scope>
    <source>
        <strain evidence="4 5">KCOM 3021</strain>
    </source>
</reference>
<dbReference type="PANTHER" id="PTHR31151">
    <property type="entry name" value="PROLINE-TRNA LIGASE (DUF1680)"/>
    <property type="match status" value="1"/>
</dbReference>
<dbReference type="Pfam" id="PF20736">
    <property type="entry name" value="Glyco_hydro127M"/>
    <property type="match status" value="1"/>
</dbReference>
<dbReference type="InterPro" id="IPR046780">
    <property type="entry name" value="aBig_2"/>
</dbReference>
<protein>
    <recommendedName>
        <fullName evidence="6">Glycoside hydrolase family 127 protein</fullName>
    </recommendedName>
</protein>
<evidence type="ECO:0000313" key="5">
    <source>
        <dbReference type="Proteomes" id="UP000267017"/>
    </source>
</evidence>
<dbReference type="OrthoDB" id="9757939at2"/>
<keyword evidence="5" id="KW-1185">Reference proteome</keyword>
<dbReference type="PANTHER" id="PTHR31151:SF0">
    <property type="entry name" value="PROLINE-TRNA LIGASE (DUF1680)"/>
    <property type="match status" value="1"/>
</dbReference>
<feature type="domain" description="Non-reducing end beta-L-arabinofuranosidase-like GH127 middle" evidence="3">
    <location>
        <begin position="588"/>
        <end position="677"/>
    </location>
</feature>
<dbReference type="InterPro" id="IPR049046">
    <property type="entry name" value="Beta-AFase-like_GH127_middle"/>
</dbReference>
<organism evidence="4 5">
    <name type="scientific">Paenibacillus oralis</name>
    <dbReference type="NCBI Taxonomy" id="2490856"/>
    <lineage>
        <taxon>Bacteria</taxon>
        <taxon>Bacillati</taxon>
        <taxon>Bacillota</taxon>
        <taxon>Bacilli</taxon>
        <taxon>Bacillales</taxon>
        <taxon>Paenibacillaceae</taxon>
        <taxon>Paenibacillus</taxon>
    </lineage>
</organism>
<dbReference type="Proteomes" id="UP000267017">
    <property type="component" value="Unassembled WGS sequence"/>
</dbReference>
<proteinExistence type="predicted"/>
<dbReference type="InterPro" id="IPR012878">
    <property type="entry name" value="Beta-AFase-like_GH127_cat"/>
</dbReference>
<dbReference type="SUPFAM" id="SSF48208">
    <property type="entry name" value="Six-hairpin glycosidases"/>
    <property type="match status" value="1"/>
</dbReference>
<accession>A0A3P3U675</accession>
<evidence type="ECO:0008006" key="6">
    <source>
        <dbReference type="Google" id="ProtNLM"/>
    </source>
</evidence>
<dbReference type="EMBL" id="RRCN01000001">
    <property type="protein sequence ID" value="RRJ65059.1"/>
    <property type="molecule type" value="Genomic_DNA"/>
</dbReference>